<dbReference type="PATRIC" id="fig|480418.6.peg.3840"/>
<dbReference type="GO" id="GO:0019843">
    <property type="term" value="F:rRNA binding"/>
    <property type="evidence" value="ECO:0007669"/>
    <property type="project" value="UniProtKB-UniRule"/>
</dbReference>
<evidence type="ECO:0000256" key="7">
    <source>
        <dbReference type="ARBA" id="ARBA00023274"/>
    </source>
</evidence>
<evidence type="ECO:0000256" key="1">
    <source>
        <dbReference type="ARBA" id="ARBA00002932"/>
    </source>
</evidence>
<dbReference type="FunFam" id="2.40.50.140:FF:000026">
    <property type="entry name" value="30S ribosomal protein S17"/>
    <property type="match status" value="1"/>
</dbReference>
<accession>A0A0F4EPJ8</accession>
<evidence type="ECO:0000256" key="6">
    <source>
        <dbReference type="ARBA" id="ARBA00022980"/>
    </source>
</evidence>
<comment type="function">
    <text evidence="1 8">One of the primary rRNA binding proteins, it binds specifically to the 5'-end of 16S ribosomal RNA.</text>
</comment>
<protein>
    <recommendedName>
        <fullName evidence="8">Small ribosomal subunit protein uS17</fullName>
    </recommendedName>
</protein>
<dbReference type="Proteomes" id="UP000053699">
    <property type="component" value="Unassembled WGS sequence"/>
</dbReference>
<sequence>MMTEEAKTGAKAASSATKAAPKGAAVRDGTPKDKGPKHTPSGPKVRGRRKLRIGYVVSDKMQKTIVVQLEDRMRHPLYGKIIRTTKKVKVHDENSVAGIGDRVSLMETRPLSATKRWRLVEILEKSK</sequence>
<dbReference type="PROSITE" id="PS00056">
    <property type="entry name" value="RIBOSOMAL_S17"/>
    <property type="match status" value="1"/>
</dbReference>
<dbReference type="GO" id="GO:0006412">
    <property type="term" value="P:translation"/>
    <property type="evidence" value="ECO:0007669"/>
    <property type="project" value="UniProtKB-UniRule"/>
</dbReference>
<dbReference type="NCBIfam" id="NF004123">
    <property type="entry name" value="PRK05610.1"/>
    <property type="match status" value="1"/>
</dbReference>
<dbReference type="Pfam" id="PF00366">
    <property type="entry name" value="Ribosomal_S17"/>
    <property type="match status" value="1"/>
</dbReference>
<dbReference type="CDD" id="cd00364">
    <property type="entry name" value="Ribosomal_uS17"/>
    <property type="match status" value="1"/>
</dbReference>
<evidence type="ECO:0000313" key="11">
    <source>
        <dbReference type="EMBL" id="KJX74876.1"/>
    </source>
</evidence>
<reference evidence="11 12" key="1">
    <citation type="journal article" date="2015" name="Proc. Natl. Acad. Sci. U.S.A.">
        <title>Insight into the evolution and origin of leprosy bacilli from the genome sequence of Mycobacterium lepromatosis.</title>
        <authorList>
            <person name="Singh P."/>
            <person name="Benjak A."/>
            <person name="Schuenemann V.J."/>
            <person name="Herbig A."/>
            <person name="Avanzi C."/>
            <person name="Busso P."/>
            <person name="Nieselt K."/>
            <person name="Krause J."/>
            <person name="Vera-Cabrera L."/>
            <person name="Cole S.T."/>
        </authorList>
    </citation>
    <scope>NUCLEOTIDE SEQUENCE [LARGE SCALE GENOMIC DNA]</scope>
    <source>
        <strain evidence="11 12">Mx1-22A</strain>
    </source>
</reference>
<dbReference type="InterPro" id="IPR012340">
    <property type="entry name" value="NA-bd_OB-fold"/>
</dbReference>
<evidence type="ECO:0000256" key="5">
    <source>
        <dbReference type="ARBA" id="ARBA00022884"/>
    </source>
</evidence>
<comment type="subunit">
    <text evidence="3 8">Part of the 30S ribosomal subunit.</text>
</comment>
<evidence type="ECO:0000313" key="12">
    <source>
        <dbReference type="Proteomes" id="UP000053699"/>
    </source>
</evidence>
<gene>
    <name evidence="8 11" type="primary">rpsQ</name>
    <name evidence="11" type="ORF">MLPM_1854</name>
</gene>
<dbReference type="InterPro" id="IPR000266">
    <property type="entry name" value="Ribosomal_uS17"/>
</dbReference>
<keyword evidence="12" id="KW-1185">Reference proteome</keyword>
<dbReference type="InterPro" id="IPR019979">
    <property type="entry name" value="Ribosomal_uS17_CS"/>
</dbReference>
<dbReference type="PANTHER" id="PTHR10744:SF1">
    <property type="entry name" value="SMALL RIBOSOMAL SUBUNIT PROTEIN US17M"/>
    <property type="match status" value="1"/>
</dbReference>
<keyword evidence="5 8" id="KW-0694">RNA-binding</keyword>
<dbReference type="NCBIfam" id="TIGR03635">
    <property type="entry name" value="uS17_bact"/>
    <property type="match status" value="1"/>
</dbReference>
<keyword evidence="6 8" id="KW-0689">Ribosomal protein</keyword>
<dbReference type="Gene3D" id="2.40.50.140">
    <property type="entry name" value="Nucleic acid-binding proteins"/>
    <property type="match status" value="1"/>
</dbReference>
<dbReference type="PANTHER" id="PTHR10744">
    <property type="entry name" value="40S RIBOSOMAL PROTEIN S11 FAMILY MEMBER"/>
    <property type="match status" value="1"/>
</dbReference>
<proteinExistence type="inferred from homology"/>
<dbReference type="GO" id="GO:0003735">
    <property type="term" value="F:structural constituent of ribosome"/>
    <property type="evidence" value="ECO:0007669"/>
    <property type="project" value="UniProtKB-UniRule"/>
</dbReference>
<evidence type="ECO:0000256" key="10">
    <source>
        <dbReference type="SAM" id="MobiDB-lite"/>
    </source>
</evidence>
<dbReference type="PRINTS" id="PR00973">
    <property type="entry name" value="RIBOSOMALS17"/>
</dbReference>
<dbReference type="InterPro" id="IPR019984">
    <property type="entry name" value="Ribosomal_uS17_bact/chlr"/>
</dbReference>
<name>A0A0F4EPJ8_9MYCO</name>
<evidence type="ECO:0000256" key="9">
    <source>
        <dbReference type="RuleBase" id="RU003872"/>
    </source>
</evidence>
<dbReference type="AlphaFoldDB" id="A0A0F4EPJ8"/>
<dbReference type="SUPFAM" id="SSF50249">
    <property type="entry name" value="Nucleic acid-binding proteins"/>
    <property type="match status" value="1"/>
</dbReference>
<evidence type="ECO:0000256" key="3">
    <source>
        <dbReference type="ARBA" id="ARBA00011458"/>
    </source>
</evidence>
<keyword evidence="7 8" id="KW-0687">Ribonucleoprotein</keyword>
<comment type="caution">
    <text evidence="11">The sequence shown here is derived from an EMBL/GenBank/DDBJ whole genome shotgun (WGS) entry which is preliminary data.</text>
</comment>
<evidence type="ECO:0000256" key="2">
    <source>
        <dbReference type="ARBA" id="ARBA00010254"/>
    </source>
</evidence>
<evidence type="ECO:0000256" key="4">
    <source>
        <dbReference type="ARBA" id="ARBA00022730"/>
    </source>
</evidence>
<comment type="similarity">
    <text evidence="2 8 9">Belongs to the universal ribosomal protein uS17 family.</text>
</comment>
<dbReference type="EMBL" id="JRPY01000083">
    <property type="protein sequence ID" value="KJX74876.1"/>
    <property type="molecule type" value="Genomic_DNA"/>
</dbReference>
<organism evidence="11 12">
    <name type="scientific">Mycobacterium lepromatosis</name>
    <dbReference type="NCBI Taxonomy" id="480418"/>
    <lineage>
        <taxon>Bacteria</taxon>
        <taxon>Bacillati</taxon>
        <taxon>Actinomycetota</taxon>
        <taxon>Actinomycetes</taxon>
        <taxon>Mycobacteriales</taxon>
        <taxon>Mycobacteriaceae</taxon>
        <taxon>Mycobacterium</taxon>
    </lineage>
</organism>
<keyword evidence="4 8" id="KW-0699">rRNA-binding</keyword>
<dbReference type="HAMAP" id="MF_01345_B">
    <property type="entry name" value="Ribosomal_uS17_B"/>
    <property type="match status" value="1"/>
</dbReference>
<feature type="region of interest" description="Disordered" evidence="10">
    <location>
        <begin position="1"/>
        <end position="49"/>
    </location>
</feature>
<evidence type="ECO:0000256" key="8">
    <source>
        <dbReference type="HAMAP-Rule" id="MF_01345"/>
    </source>
</evidence>
<dbReference type="STRING" id="480418.GCA_000975265_02574"/>
<dbReference type="GO" id="GO:0022627">
    <property type="term" value="C:cytosolic small ribosomal subunit"/>
    <property type="evidence" value="ECO:0007669"/>
    <property type="project" value="UniProtKB-UniRule"/>
</dbReference>
<feature type="compositionally biased region" description="Low complexity" evidence="10">
    <location>
        <begin position="9"/>
        <end position="24"/>
    </location>
</feature>